<keyword evidence="2" id="KW-1185">Reference proteome</keyword>
<name>A0ACD2ZZA0_9AGAR</name>
<evidence type="ECO:0000313" key="2">
    <source>
        <dbReference type="Proteomes" id="UP000308600"/>
    </source>
</evidence>
<dbReference type="EMBL" id="ML209145">
    <property type="protein sequence ID" value="TFK58913.1"/>
    <property type="molecule type" value="Genomic_DNA"/>
</dbReference>
<dbReference type="Proteomes" id="UP000308600">
    <property type="component" value="Unassembled WGS sequence"/>
</dbReference>
<proteinExistence type="predicted"/>
<evidence type="ECO:0000313" key="1">
    <source>
        <dbReference type="EMBL" id="TFK58913.1"/>
    </source>
</evidence>
<accession>A0ACD2ZZA0</accession>
<reference evidence="1 2" key="1">
    <citation type="journal article" date="2019" name="Nat. Ecol. Evol.">
        <title>Megaphylogeny resolves global patterns of mushroom evolution.</title>
        <authorList>
            <person name="Varga T."/>
            <person name="Krizsan K."/>
            <person name="Foldi C."/>
            <person name="Dima B."/>
            <person name="Sanchez-Garcia M."/>
            <person name="Sanchez-Ramirez S."/>
            <person name="Szollosi G.J."/>
            <person name="Szarkandi J.G."/>
            <person name="Papp V."/>
            <person name="Albert L."/>
            <person name="Andreopoulos W."/>
            <person name="Angelini C."/>
            <person name="Antonin V."/>
            <person name="Barry K.W."/>
            <person name="Bougher N.L."/>
            <person name="Buchanan P."/>
            <person name="Buyck B."/>
            <person name="Bense V."/>
            <person name="Catcheside P."/>
            <person name="Chovatia M."/>
            <person name="Cooper J."/>
            <person name="Damon W."/>
            <person name="Desjardin D."/>
            <person name="Finy P."/>
            <person name="Geml J."/>
            <person name="Haridas S."/>
            <person name="Hughes K."/>
            <person name="Justo A."/>
            <person name="Karasinski D."/>
            <person name="Kautmanova I."/>
            <person name="Kiss B."/>
            <person name="Kocsube S."/>
            <person name="Kotiranta H."/>
            <person name="LaButti K.M."/>
            <person name="Lechner B.E."/>
            <person name="Liimatainen K."/>
            <person name="Lipzen A."/>
            <person name="Lukacs Z."/>
            <person name="Mihaltcheva S."/>
            <person name="Morgado L.N."/>
            <person name="Niskanen T."/>
            <person name="Noordeloos M.E."/>
            <person name="Ohm R.A."/>
            <person name="Ortiz-Santana B."/>
            <person name="Ovrebo C."/>
            <person name="Racz N."/>
            <person name="Riley R."/>
            <person name="Savchenko A."/>
            <person name="Shiryaev A."/>
            <person name="Soop K."/>
            <person name="Spirin V."/>
            <person name="Szebenyi C."/>
            <person name="Tomsovsky M."/>
            <person name="Tulloss R.E."/>
            <person name="Uehling J."/>
            <person name="Grigoriev I.V."/>
            <person name="Vagvolgyi C."/>
            <person name="Papp T."/>
            <person name="Martin F.M."/>
            <person name="Miettinen O."/>
            <person name="Hibbett D.S."/>
            <person name="Nagy L.G."/>
        </authorList>
    </citation>
    <scope>NUCLEOTIDE SEQUENCE [LARGE SCALE GENOMIC DNA]</scope>
    <source>
        <strain evidence="1 2">NL-1719</strain>
    </source>
</reference>
<sequence length="73" mass="7918">MFAPLCCLHSGRYSCATHPMIPRNMNSKVNGPIVGIDLGTTNLCMLVMEGQITRVIKNAEDARHKASTTRCAA</sequence>
<protein>
    <submittedName>
        <fullName evidence="1">Uncharacterized protein</fullName>
    </submittedName>
</protein>
<organism evidence="1 2">
    <name type="scientific">Pluteus cervinus</name>
    <dbReference type="NCBI Taxonomy" id="181527"/>
    <lineage>
        <taxon>Eukaryota</taxon>
        <taxon>Fungi</taxon>
        <taxon>Dikarya</taxon>
        <taxon>Basidiomycota</taxon>
        <taxon>Agaricomycotina</taxon>
        <taxon>Agaricomycetes</taxon>
        <taxon>Agaricomycetidae</taxon>
        <taxon>Agaricales</taxon>
        <taxon>Pluteineae</taxon>
        <taxon>Pluteaceae</taxon>
        <taxon>Pluteus</taxon>
    </lineage>
</organism>
<gene>
    <name evidence="1" type="ORF">BDN72DRAFT_851548</name>
</gene>